<evidence type="ECO:0000256" key="1">
    <source>
        <dbReference type="ARBA" id="ARBA00004123"/>
    </source>
</evidence>
<dbReference type="STRING" id="109895.A0A507E2Z1"/>
<dbReference type="Proteomes" id="UP000318582">
    <property type="component" value="Unassembled WGS sequence"/>
</dbReference>
<dbReference type="Pfam" id="PF13424">
    <property type="entry name" value="TPR_12"/>
    <property type="match status" value="1"/>
</dbReference>
<feature type="region of interest" description="Disordered" evidence="4">
    <location>
        <begin position="664"/>
        <end position="879"/>
    </location>
</feature>
<evidence type="ECO:0000256" key="4">
    <source>
        <dbReference type="SAM" id="MobiDB-lite"/>
    </source>
</evidence>
<keyword evidence="3" id="KW-0539">Nucleus</keyword>
<feature type="compositionally biased region" description="Low complexity" evidence="4">
    <location>
        <begin position="672"/>
        <end position="682"/>
    </location>
</feature>
<accession>A0A507E2Z1</accession>
<dbReference type="SMART" id="SM00028">
    <property type="entry name" value="TPR"/>
    <property type="match status" value="5"/>
</dbReference>
<proteinExistence type="predicted"/>
<comment type="subcellular location">
    <subcellularLocation>
        <location evidence="1">Nucleus</location>
    </subcellularLocation>
</comment>
<keyword evidence="2" id="KW-0677">Repeat</keyword>
<protein>
    <submittedName>
        <fullName evidence="5">Uncharacterized protein</fullName>
    </submittedName>
</protein>
<organism evidence="5 6">
    <name type="scientific">Powellomyces hirtus</name>
    <dbReference type="NCBI Taxonomy" id="109895"/>
    <lineage>
        <taxon>Eukaryota</taxon>
        <taxon>Fungi</taxon>
        <taxon>Fungi incertae sedis</taxon>
        <taxon>Chytridiomycota</taxon>
        <taxon>Chytridiomycota incertae sedis</taxon>
        <taxon>Chytridiomycetes</taxon>
        <taxon>Spizellomycetales</taxon>
        <taxon>Powellomycetaceae</taxon>
        <taxon>Powellomyces</taxon>
    </lineage>
</organism>
<gene>
    <name evidence="5" type="ORF">PhCBS80983_g03363</name>
</gene>
<dbReference type="PANTHER" id="PTHR46358">
    <property type="entry name" value="TONSOKU-LIKE PROTEIN"/>
    <property type="match status" value="1"/>
</dbReference>
<feature type="compositionally biased region" description="Basic residues" evidence="4">
    <location>
        <begin position="857"/>
        <end position="868"/>
    </location>
</feature>
<feature type="compositionally biased region" description="Basic residues" evidence="4">
    <location>
        <begin position="727"/>
        <end position="737"/>
    </location>
</feature>
<feature type="compositionally biased region" description="Polar residues" evidence="4">
    <location>
        <begin position="844"/>
        <end position="856"/>
    </location>
</feature>
<sequence length="973" mass="108855">MGKKVVYKLGYNVNNNNNNNNNGTGVATDSNDHHRNGGENVNNASNLPKRTRTLLLQYQVAEEEKDYAKMDACLETLGDLYMDADDLARTIDVAKKELKLADVVKDQKQAIVIRTRALYRLCRSYRSLEQFDAAITHNKKYISNAQYLQDRSEELEGHMELALTYIARWESDDQQPTDLNDAFLALRAGSALLKHLPTKEMRESVKAALNINIGIALNHGGEPDRALFHIAKALEFYRSEGNRPFEAKAYLNMALSYQGKKDVDQCLKYLQKERMIWHELGDAGEEARVWWDLAIRCREFHRYTDAIAALKAYVSLCADMDDDEGRRKGNAEIREANDCIEKQNTINQLTDNYTQLRKLAGSNNNADTAITTNSRRVFDLLADRGKLYLDLGQTAEALKDFNEQKRMAYTMKLPKRRVEEILHNLGDALTGEERYADAIRTYREALDKFEGPDETRLELLLRLGDAYLKNTTSTESYETLSRTFDEAYVLARKLADLEAQRDALKQLHSVNLQHHYEAKARNYADKLDQVEILMRAASAGETPGTSQLDQDSMSVGSYTGEESAEHAPAAPYPDANLSESSTSPLPARRKRPTTQRDENGVRPGPIEFSSPTTRPGLLLRPKENVPPMRQDFTSDALEVPLTSRAKDKGSKYRIHTISTDLDVSPFPPPMSWQPTTTTPSTSCANPKKLASSSSSTAPAPTVLSLLSSPLPATSPPPQVDLTANTSARKRNVARKRLRIESSPDPPVGRAEMPNTPSRTGGIVYQRQPAPSTPRLRRAGVSRETSPSPLPRQHSLLAITDISSHSATSSPIPTTTTTTAPRPSTRIRGCRTPTHPNHQQPTPTSNQSHVPVTPTRSTQRRKKHHHHHQQAPPQPRPPFKVRVVIDNPREEKEIFAIACPDGPRGTPKTVGWLVDEAKRRFNDIYKIKPPILKVVTTDPDTNELETLGCDDILTDVLTHKQKVTCVLRKEDGAA</sequence>
<dbReference type="InterPro" id="IPR019734">
    <property type="entry name" value="TPR_rpt"/>
</dbReference>
<dbReference type="PANTHER" id="PTHR46358:SF1">
    <property type="entry name" value="TONSOKU-LIKE PROTEIN"/>
    <property type="match status" value="1"/>
</dbReference>
<feature type="compositionally biased region" description="Polar residues" evidence="4">
    <location>
        <begin position="543"/>
        <end position="557"/>
    </location>
</feature>
<evidence type="ECO:0000256" key="3">
    <source>
        <dbReference type="ARBA" id="ARBA00023242"/>
    </source>
</evidence>
<evidence type="ECO:0000256" key="2">
    <source>
        <dbReference type="ARBA" id="ARBA00022737"/>
    </source>
</evidence>
<comment type="caution">
    <text evidence="5">The sequence shown here is derived from an EMBL/GenBank/DDBJ whole genome shotgun (WGS) entry which is preliminary data.</text>
</comment>
<dbReference type="InterPro" id="IPR011990">
    <property type="entry name" value="TPR-like_helical_dom_sf"/>
</dbReference>
<dbReference type="AlphaFoldDB" id="A0A507E2Z1"/>
<name>A0A507E2Z1_9FUNG</name>
<feature type="compositionally biased region" description="Low complexity" evidence="4">
    <location>
        <begin position="690"/>
        <end position="711"/>
    </location>
</feature>
<feature type="region of interest" description="Disordered" evidence="4">
    <location>
        <begin position="539"/>
        <end position="627"/>
    </location>
</feature>
<reference evidence="5 6" key="1">
    <citation type="journal article" date="2019" name="Sci. Rep.">
        <title>Comparative genomics of chytrid fungi reveal insights into the obligate biotrophic and pathogenic lifestyle of Synchytrium endobioticum.</title>
        <authorList>
            <person name="van de Vossenberg B.T.L.H."/>
            <person name="Warris S."/>
            <person name="Nguyen H.D.T."/>
            <person name="van Gent-Pelzer M.P.E."/>
            <person name="Joly D.L."/>
            <person name="van de Geest H.C."/>
            <person name="Bonants P.J.M."/>
            <person name="Smith D.S."/>
            <person name="Levesque C.A."/>
            <person name="van der Lee T.A.J."/>
        </authorList>
    </citation>
    <scope>NUCLEOTIDE SEQUENCE [LARGE SCALE GENOMIC DNA]</scope>
    <source>
        <strain evidence="5 6">CBS 809.83</strain>
    </source>
</reference>
<dbReference type="InterPro" id="IPR052311">
    <property type="entry name" value="MMS22L-TONSL_complex_comp"/>
</dbReference>
<feature type="compositionally biased region" description="Low complexity" evidence="4">
    <location>
        <begin position="797"/>
        <end position="843"/>
    </location>
</feature>
<dbReference type="GO" id="GO:0031297">
    <property type="term" value="P:replication fork processing"/>
    <property type="evidence" value="ECO:0007669"/>
    <property type="project" value="TreeGrafter"/>
</dbReference>
<dbReference type="GO" id="GO:0000724">
    <property type="term" value="P:double-strand break repair via homologous recombination"/>
    <property type="evidence" value="ECO:0007669"/>
    <property type="project" value="TreeGrafter"/>
</dbReference>
<evidence type="ECO:0000313" key="6">
    <source>
        <dbReference type="Proteomes" id="UP000318582"/>
    </source>
</evidence>
<feature type="region of interest" description="Disordered" evidence="4">
    <location>
        <begin position="14"/>
        <end position="45"/>
    </location>
</feature>
<dbReference type="SUPFAM" id="SSF48452">
    <property type="entry name" value="TPR-like"/>
    <property type="match status" value="1"/>
</dbReference>
<dbReference type="Gene3D" id="1.25.40.10">
    <property type="entry name" value="Tetratricopeptide repeat domain"/>
    <property type="match status" value="3"/>
</dbReference>
<dbReference type="EMBL" id="QEAQ01000041">
    <property type="protein sequence ID" value="TPX58111.1"/>
    <property type="molecule type" value="Genomic_DNA"/>
</dbReference>
<dbReference type="GO" id="GO:0043596">
    <property type="term" value="C:nuclear replication fork"/>
    <property type="evidence" value="ECO:0007669"/>
    <property type="project" value="TreeGrafter"/>
</dbReference>
<evidence type="ECO:0000313" key="5">
    <source>
        <dbReference type="EMBL" id="TPX58111.1"/>
    </source>
</evidence>
<keyword evidence="6" id="KW-1185">Reference proteome</keyword>